<organism evidence="6 7">
    <name type="scientific">Methanobrevibacter oralis</name>
    <dbReference type="NCBI Taxonomy" id="66851"/>
    <lineage>
        <taxon>Archaea</taxon>
        <taxon>Methanobacteriati</taxon>
        <taxon>Methanobacteriota</taxon>
        <taxon>Methanomada group</taxon>
        <taxon>Methanobacteria</taxon>
        <taxon>Methanobacteriales</taxon>
        <taxon>Methanobacteriaceae</taxon>
        <taxon>Methanobrevibacter</taxon>
    </lineage>
</organism>
<dbReference type="PANTHER" id="PTHR11524:SF16">
    <property type="entry name" value="LARGE RIBOSOMAL SUBUNIT PROTEIN UL30"/>
    <property type="match status" value="1"/>
</dbReference>
<dbReference type="SUPFAM" id="SSF55129">
    <property type="entry name" value="Ribosomal protein L30p/L7e"/>
    <property type="match status" value="1"/>
</dbReference>
<sequence length="152" mass="17127">MFLVIRVRGTTGVIKGIADTLDMLNLTRISHATLIEENPSYEGMLQKAKDYITWGEIDSELLADIIAKRGRISGNDKVTDEFLAENSDYNNISELAEALINSEVKLADVNIKPVFRLHPPRKGYEDIRLSFREGGTLGYRGEEIKDLAKRML</sequence>
<evidence type="ECO:0000313" key="7">
    <source>
        <dbReference type="Proteomes" id="UP000077428"/>
    </source>
</evidence>
<dbReference type="InterPro" id="IPR036919">
    <property type="entry name" value="Ribo_uL30_ferredoxin-like_sf"/>
</dbReference>
<keyword evidence="3 4" id="KW-0687">Ribonucleoprotein</keyword>
<gene>
    <name evidence="6" type="primary">rpmD</name>
    <name evidence="4" type="synonym">rpl30</name>
    <name evidence="6" type="ORF">MBORA_17170</name>
</gene>
<dbReference type="GO" id="GO:0003735">
    <property type="term" value="F:structural constituent of ribosome"/>
    <property type="evidence" value="ECO:0007669"/>
    <property type="project" value="UniProtKB-UniRule"/>
</dbReference>
<dbReference type="GO" id="GO:0022625">
    <property type="term" value="C:cytosolic large ribosomal subunit"/>
    <property type="evidence" value="ECO:0007669"/>
    <property type="project" value="UniProtKB-UniRule"/>
</dbReference>
<evidence type="ECO:0000256" key="2">
    <source>
        <dbReference type="ARBA" id="ARBA00022980"/>
    </source>
</evidence>
<comment type="caution">
    <text evidence="6">The sequence shown here is derived from an EMBL/GenBank/DDBJ whole genome shotgun (WGS) entry which is preliminary data.</text>
</comment>
<dbReference type="HAMAP" id="MF_01371_A">
    <property type="entry name" value="Ribosomal_uL30_A"/>
    <property type="match status" value="1"/>
</dbReference>
<dbReference type="Pfam" id="PF00327">
    <property type="entry name" value="Ribosomal_L30"/>
    <property type="match status" value="1"/>
</dbReference>
<protein>
    <recommendedName>
        <fullName evidence="4">Large ribosomal subunit protein uL30</fullName>
    </recommendedName>
</protein>
<dbReference type="GO" id="GO:0006412">
    <property type="term" value="P:translation"/>
    <property type="evidence" value="ECO:0007669"/>
    <property type="project" value="UniProtKB-UniRule"/>
</dbReference>
<name>A0A162FJF3_METOA</name>
<dbReference type="PANTHER" id="PTHR11524">
    <property type="entry name" value="60S RIBOSOMAL PROTEIN L7"/>
    <property type="match status" value="1"/>
</dbReference>
<dbReference type="GO" id="GO:0000463">
    <property type="term" value="P:maturation of LSU-rRNA from tricistronic rRNA transcript (SSU-rRNA, 5.8S rRNA, LSU-rRNA)"/>
    <property type="evidence" value="ECO:0007669"/>
    <property type="project" value="TreeGrafter"/>
</dbReference>
<reference evidence="7" key="1">
    <citation type="journal article" date="2016" name="Genome Announc.">
        <title>Draft Genome Sequences of Methanobrevibacter curvatus DSM11111, Methanobrevibacter cuticularis DSM11139, Methanobrevibacter filiformis DSM11501, and Methanobrevibacter oralis DSM7256.</title>
        <authorList>
            <person name="Poehlein A."/>
            <person name="Seedorf H."/>
        </authorList>
    </citation>
    <scope>NUCLEOTIDE SEQUENCE [LARGE SCALE GENOMIC DNA]</scope>
    <source>
        <strain evidence="7">DSM 7256 / JCM 30027 / ZR</strain>
    </source>
</reference>
<dbReference type="InterPro" id="IPR005997">
    <property type="entry name" value="Ribosomal_uL30_arc"/>
</dbReference>
<evidence type="ECO:0000256" key="4">
    <source>
        <dbReference type="HAMAP-Rule" id="MF_01371"/>
    </source>
</evidence>
<keyword evidence="7" id="KW-1185">Reference proteome</keyword>
<proteinExistence type="inferred from homology"/>
<dbReference type="InterPro" id="IPR039699">
    <property type="entry name" value="Ribosomal_uL30"/>
</dbReference>
<evidence type="ECO:0000256" key="3">
    <source>
        <dbReference type="ARBA" id="ARBA00023274"/>
    </source>
</evidence>
<dbReference type="AlphaFoldDB" id="A0A162FJF3"/>
<dbReference type="OrthoDB" id="6379at2157"/>
<accession>A0A162FJF3</accession>
<dbReference type="EMBL" id="LWMU01000103">
    <property type="protein sequence ID" value="KZX10880.1"/>
    <property type="molecule type" value="Genomic_DNA"/>
</dbReference>
<evidence type="ECO:0000256" key="1">
    <source>
        <dbReference type="ARBA" id="ARBA00007594"/>
    </source>
</evidence>
<dbReference type="Proteomes" id="UP000077428">
    <property type="component" value="Unassembled WGS sequence"/>
</dbReference>
<dbReference type="Gene3D" id="3.30.1390.20">
    <property type="entry name" value="Ribosomal protein L30, ferredoxin-like fold domain"/>
    <property type="match status" value="1"/>
</dbReference>
<keyword evidence="2 4" id="KW-0689">Ribosomal protein</keyword>
<dbReference type="InterPro" id="IPR035808">
    <property type="entry name" value="Ribosomal_uL30_euk_arc"/>
</dbReference>
<comment type="subunit">
    <text evidence="4">Part of the 50S ribosomal subunit.</text>
</comment>
<dbReference type="RefSeq" id="WP_042694568.1">
    <property type="nucleotide sequence ID" value="NZ_CABMAB010000039.1"/>
</dbReference>
<evidence type="ECO:0000313" key="6">
    <source>
        <dbReference type="EMBL" id="KZX10880.1"/>
    </source>
</evidence>
<dbReference type="STRING" id="66851.MBORA_17170"/>
<evidence type="ECO:0000259" key="5">
    <source>
        <dbReference type="Pfam" id="PF00327"/>
    </source>
</evidence>
<dbReference type="NCBIfam" id="TIGR01309">
    <property type="entry name" value="uL30_arch"/>
    <property type="match status" value="1"/>
</dbReference>
<dbReference type="Gene3D" id="1.10.15.30">
    <property type="match status" value="1"/>
</dbReference>
<dbReference type="InterPro" id="IPR018038">
    <property type="entry name" value="Ribosomal_uL30_CS"/>
</dbReference>
<dbReference type="NCBIfam" id="NF004711">
    <property type="entry name" value="PRK06049.1"/>
    <property type="match status" value="1"/>
</dbReference>
<comment type="similarity">
    <text evidence="1 4">Belongs to the universal ribosomal protein uL30 family.</text>
</comment>
<dbReference type="GO" id="GO:0003723">
    <property type="term" value="F:RNA binding"/>
    <property type="evidence" value="ECO:0007669"/>
    <property type="project" value="TreeGrafter"/>
</dbReference>
<dbReference type="PROSITE" id="PS00634">
    <property type="entry name" value="RIBOSOMAL_L30"/>
    <property type="match status" value="1"/>
</dbReference>
<dbReference type="CDD" id="cd01657">
    <property type="entry name" value="Ribosomal_L7_archeal_euk"/>
    <property type="match status" value="1"/>
</dbReference>
<dbReference type="PATRIC" id="fig|66851.6.peg.1871"/>
<dbReference type="InterPro" id="IPR016082">
    <property type="entry name" value="Ribosomal_uL30_ferredoxin-like"/>
</dbReference>
<feature type="domain" description="Large ribosomal subunit protein uL30-like ferredoxin-like fold" evidence="5">
    <location>
        <begin position="3"/>
        <end position="52"/>
    </location>
</feature>